<dbReference type="GO" id="GO:0016887">
    <property type="term" value="F:ATP hydrolysis activity"/>
    <property type="evidence" value="ECO:0007669"/>
    <property type="project" value="InterPro"/>
</dbReference>
<dbReference type="InterPro" id="IPR036163">
    <property type="entry name" value="HMA_dom_sf"/>
</dbReference>
<evidence type="ECO:0000256" key="9">
    <source>
        <dbReference type="ARBA" id="ARBA00023136"/>
    </source>
</evidence>
<dbReference type="InterPro" id="IPR001757">
    <property type="entry name" value="P_typ_ATPase"/>
</dbReference>
<dbReference type="Gene3D" id="3.30.70.100">
    <property type="match status" value="1"/>
</dbReference>
<feature type="domain" description="HMA" evidence="12">
    <location>
        <begin position="105"/>
        <end position="172"/>
    </location>
</feature>
<dbReference type="InterPro" id="IPR008250">
    <property type="entry name" value="ATPase_P-typ_transduc_dom_A_sf"/>
</dbReference>
<evidence type="ECO:0000256" key="8">
    <source>
        <dbReference type="ARBA" id="ARBA00022989"/>
    </source>
</evidence>
<dbReference type="SFLD" id="SFLDG00002">
    <property type="entry name" value="C1.7:_P-type_atpase_like"/>
    <property type="match status" value="1"/>
</dbReference>
<dbReference type="InterPro" id="IPR018303">
    <property type="entry name" value="ATPase_P-typ_P_site"/>
</dbReference>
<feature type="compositionally biased region" description="Polar residues" evidence="11">
    <location>
        <begin position="62"/>
        <end position="75"/>
    </location>
</feature>
<proteinExistence type="inferred from homology"/>
<feature type="transmembrane region" description="Helical" evidence="10">
    <location>
        <begin position="280"/>
        <end position="298"/>
    </location>
</feature>
<protein>
    <submittedName>
        <fullName evidence="13">Copper transporting P-type ATPase</fullName>
    </submittedName>
</protein>
<evidence type="ECO:0000256" key="5">
    <source>
        <dbReference type="ARBA" id="ARBA00022741"/>
    </source>
</evidence>
<evidence type="ECO:0000256" key="3">
    <source>
        <dbReference type="ARBA" id="ARBA00022692"/>
    </source>
</evidence>
<feature type="transmembrane region" description="Helical" evidence="10">
    <location>
        <begin position="349"/>
        <end position="368"/>
    </location>
</feature>
<dbReference type="SFLD" id="SFLDS00003">
    <property type="entry name" value="Haloacid_Dehalogenase"/>
    <property type="match status" value="1"/>
</dbReference>
<evidence type="ECO:0000313" key="14">
    <source>
        <dbReference type="Proteomes" id="UP000383932"/>
    </source>
</evidence>
<feature type="transmembrane region" description="Helical" evidence="10">
    <location>
        <begin position="901"/>
        <end position="920"/>
    </location>
</feature>
<dbReference type="InterPro" id="IPR023214">
    <property type="entry name" value="HAD_sf"/>
</dbReference>
<dbReference type="InterPro" id="IPR044492">
    <property type="entry name" value="P_typ_ATPase_HD_dom"/>
</dbReference>
<dbReference type="Pfam" id="PF00702">
    <property type="entry name" value="Hydrolase"/>
    <property type="match status" value="1"/>
</dbReference>
<name>A0A5N5QDE0_9AGAM</name>
<sequence length="922" mass="96193">MNQVDEKPKGCGGGCCGSGPRNVPLDPAPTPAPPPPIAPKGGLATYDSCCSSKHSSKPSCDTICQSGKDSPNTKSVGCCGSVDSEKDQDAYGLERTPSMSTPGRHQVVFSIQGMDCPSCSPRVVRALNGMPSVAECHVDVFAGRATVTYHPDRVNPDDMMHHVTASTGFQCQVVQDKLIAKSDALRQMRVQLPLGKEPPAVKGTTVQEIGSGLIQVEYEAHMNPRDVLAALGGTYVAPPRQSGTDSAKAEVLRLLRLTIVSALACIPVLVFAWAPLPPHPTAYGAVSLGLTTIIQVVARPIYVSGVRALVFQRTIDMDLLVGLSIGTAYVFSTVAYACRVAGRPIQGESYFETAALLVTLVMFGRLIAAYARRRSTSAVSQIGAIQAETATLVAEDIQVIPSGLVHVGDVLRISSGQVVPTDGRVISGEAYVDESTMTGESVPILKRTGAVLVAGTVLVPHPITTIDMRVTVTPDANTISRMAQLMNAAQSARLPVQDITDRVAGWLAPAALFLALVAFVAWIGVGVHKSGSAGAGRAAVDAIGYAVAILVVSCPCALALCVPMVAVIAVAVGTRRGVLFKAVEALEAACGIQVVVFDKTGTLTLGKLAVDSSSYYCQTDITWAGTEKGIQSTVRALTASSLHPVSAAIHEYLSVLDPQGSVESLDVRVVPGKGVEADFGGMVVRGGSAAWADGEGTTDSGNHTVFVVSVASNPTLKFTRIAYYTLSDSLRPDALATVQALTHQGIQVHVLSGDAPGVVARTAAALGIPASHARGGCSPQDKAHWIRYLQDPADQGESHTRSTNRKKVMFVGDGTNDALALVRSDVGVSLASGTDVASSAAHVVLVASLGTGLESLFSLARAARRRVRLNMVWAVVYNVAAILLASGVLDRVRIPPQWAGLGELVSVVPVVLVAWSLGVVGW</sequence>
<dbReference type="Gene3D" id="3.40.50.1000">
    <property type="entry name" value="HAD superfamily/HAD-like"/>
    <property type="match status" value="1"/>
</dbReference>
<keyword evidence="6 10" id="KW-0067">ATP-binding</keyword>
<dbReference type="PROSITE" id="PS50846">
    <property type="entry name" value="HMA_2"/>
    <property type="match status" value="1"/>
</dbReference>
<feature type="transmembrane region" description="Helical" evidence="10">
    <location>
        <begin position="254"/>
        <end position="274"/>
    </location>
</feature>
<dbReference type="Pfam" id="PF00403">
    <property type="entry name" value="HMA"/>
    <property type="match status" value="1"/>
</dbReference>
<organism evidence="13 14">
    <name type="scientific">Ceratobasidium theobromae</name>
    <dbReference type="NCBI Taxonomy" id="1582974"/>
    <lineage>
        <taxon>Eukaryota</taxon>
        <taxon>Fungi</taxon>
        <taxon>Dikarya</taxon>
        <taxon>Basidiomycota</taxon>
        <taxon>Agaricomycotina</taxon>
        <taxon>Agaricomycetes</taxon>
        <taxon>Cantharellales</taxon>
        <taxon>Ceratobasidiaceae</taxon>
        <taxon>Ceratobasidium</taxon>
    </lineage>
</organism>
<dbReference type="Gene3D" id="2.70.150.10">
    <property type="entry name" value="Calcium-transporting ATPase, cytoplasmic transduction domain A"/>
    <property type="match status" value="1"/>
</dbReference>
<dbReference type="OrthoDB" id="432719at2759"/>
<keyword evidence="5 10" id="KW-0547">Nucleotide-binding</keyword>
<dbReference type="SUPFAM" id="SSF81665">
    <property type="entry name" value="Calcium ATPase, transmembrane domain M"/>
    <property type="match status" value="1"/>
</dbReference>
<keyword evidence="7" id="KW-1278">Translocase</keyword>
<evidence type="ECO:0000313" key="13">
    <source>
        <dbReference type="EMBL" id="KAB5589543.1"/>
    </source>
</evidence>
<dbReference type="GO" id="GO:0012505">
    <property type="term" value="C:endomembrane system"/>
    <property type="evidence" value="ECO:0007669"/>
    <property type="project" value="UniProtKB-SubCell"/>
</dbReference>
<feature type="region of interest" description="Disordered" evidence="11">
    <location>
        <begin position="55"/>
        <end position="77"/>
    </location>
</feature>
<evidence type="ECO:0000256" key="10">
    <source>
        <dbReference type="RuleBase" id="RU362081"/>
    </source>
</evidence>
<accession>A0A5N5QDE0</accession>
<comment type="caution">
    <text evidence="13">The sequence shown here is derived from an EMBL/GenBank/DDBJ whole genome shotgun (WGS) entry which is preliminary data.</text>
</comment>
<dbReference type="PRINTS" id="PR00119">
    <property type="entry name" value="CATATPASE"/>
</dbReference>
<dbReference type="InterPro" id="IPR036412">
    <property type="entry name" value="HAD-like_sf"/>
</dbReference>
<evidence type="ECO:0000256" key="6">
    <source>
        <dbReference type="ARBA" id="ARBA00022840"/>
    </source>
</evidence>
<dbReference type="Pfam" id="PF00122">
    <property type="entry name" value="E1-E2_ATPase"/>
    <property type="match status" value="1"/>
</dbReference>
<evidence type="ECO:0000256" key="11">
    <source>
        <dbReference type="SAM" id="MobiDB-lite"/>
    </source>
</evidence>
<evidence type="ECO:0000256" key="2">
    <source>
        <dbReference type="ARBA" id="ARBA00006024"/>
    </source>
</evidence>
<dbReference type="GO" id="GO:0005507">
    <property type="term" value="F:copper ion binding"/>
    <property type="evidence" value="ECO:0007669"/>
    <property type="project" value="TreeGrafter"/>
</dbReference>
<evidence type="ECO:0000259" key="12">
    <source>
        <dbReference type="PROSITE" id="PS50846"/>
    </source>
</evidence>
<dbReference type="SFLD" id="SFLDF00027">
    <property type="entry name" value="p-type_atpase"/>
    <property type="match status" value="1"/>
</dbReference>
<evidence type="ECO:0000256" key="7">
    <source>
        <dbReference type="ARBA" id="ARBA00022967"/>
    </source>
</evidence>
<keyword evidence="8 10" id="KW-1133">Transmembrane helix</keyword>
<dbReference type="SUPFAM" id="SSF81653">
    <property type="entry name" value="Calcium ATPase, transduction domain A"/>
    <property type="match status" value="1"/>
</dbReference>
<dbReference type="PANTHER" id="PTHR43520:SF8">
    <property type="entry name" value="P-TYPE CU(+) TRANSPORTER"/>
    <property type="match status" value="1"/>
</dbReference>
<dbReference type="NCBIfam" id="TIGR01525">
    <property type="entry name" value="ATPase-IB_hvy"/>
    <property type="match status" value="1"/>
</dbReference>
<comment type="similarity">
    <text evidence="2 10">Belongs to the cation transport ATPase (P-type) (TC 3.A.3) family. Type IB subfamily.</text>
</comment>
<comment type="subcellular location">
    <subcellularLocation>
        <location evidence="1">Endomembrane system</location>
        <topology evidence="1">Multi-pass membrane protein</topology>
    </subcellularLocation>
    <subcellularLocation>
        <location evidence="10">Membrane</location>
    </subcellularLocation>
</comment>
<dbReference type="AlphaFoldDB" id="A0A5N5QDE0"/>
<keyword evidence="9 10" id="KW-0472">Membrane</keyword>
<dbReference type="InterPro" id="IPR023298">
    <property type="entry name" value="ATPase_P-typ_TM_dom_sf"/>
</dbReference>
<dbReference type="InterPro" id="IPR059000">
    <property type="entry name" value="ATPase_P-type_domA"/>
</dbReference>
<dbReference type="GO" id="GO:0043682">
    <property type="term" value="F:P-type divalent copper transporter activity"/>
    <property type="evidence" value="ECO:0007669"/>
    <property type="project" value="TreeGrafter"/>
</dbReference>
<dbReference type="Gene3D" id="3.40.1110.10">
    <property type="entry name" value="Calcium-transporting ATPase, cytoplasmic domain N"/>
    <property type="match status" value="1"/>
</dbReference>
<dbReference type="SUPFAM" id="SSF56784">
    <property type="entry name" value="HAD-like"/>
    <property type="match status" value="1"/>
</dbReference>
<dbReference type="InterPro" id="IPR006121">
    <property type="entry name" value="HMA_dom"/>
</dbReference>
<dbReference type="NCBIfam" id="TIGR01511">
    <property type="entry name" value="ATPase-IB1_Cu"/>
    <property type="match status" value="1"/>
</dbReference>
<dbReference type="Proteomes" id="UP000383932">
    <property type="component" value="Unassembled WGS sequence"/>
</dbReference>
<keyword evidence="14" id="KW-1185">Reference proteome</keyword>
<dbReference type="PROSITE" id="PS00154">
    <property type="entry name" value="ATPASE_E1_E2"/>
    <property type="match status" value="1"/>
</dbReference>
<evidence type="ECO:0000256" key="4">
    <source>
        <dbReference type="ARBA" id="ARBA00022723"/>
    </source>
</evidence>
<reference evidence="13 14" key="1">
    <citation type="journal article" date="2019" name="Fungal Biol. Biotechnol.">
        <title>Draft genome sequence of fastidious pathogen Ceratobasidium theobromae, which causes vascular-streak dieback in Theobroma cacao.</title>
        <authorList>
            <person name="Ali S.S."/>
            <person name="Asman A."/>
            <person name="Shao J."/>
            <person name="Firmansyah A.P."/>
            <person name="Susilo A.W."/>
            <person name="Rosmana A."/>
            <person name="McMahon P."/>
            <person name="Junaid M."/>
            <person name="Guest D."/>
            <person name="Kheng T.Y."/>
            <person name="Meinhardt L.W."/>
            <person name="Bailey B.A."/>
        </authorList>
    </citation>
    <scope>NUCLEOTIDE SEQUENCE [LARGE SCALE GENOMIC DNA]</scope>
    <source>
        <strain evidence="13 14">CT2</strain>
    </source>
</reference>
<dbReference type="GO" id="GO:0005524">
    <property type="term" value="F:ATP binding"/>
    <property type="evidence" value="ECO:0007669"/>
    <property type="project" value="UniProtKB-UniRule"/>
</dbReference>
<feature type="transmembrane region" description="Helical" evidence="10">
    <location>
        <begin position="503"/>
        <end position="525"/>
    </location>
</feature>
<dbReference type="GO" id="GO:0016020">
    <property type="term" value="C:membrane"/>
    <property type="evidence" value="ECO:0007669"/>
    <property type="project" value="UniProtKB-SubCell"/>
</dbReference>
<dbReference type="GO" id="GO:0055070">
    <property type="term" value="P:copper ion homeostasis"/>
    <property type="evidence" value="ECO:0007669"/>
    <property type="project" value="TreeGrafter"/>
</dbReference>
<dbReference type="NCBIfam" id="TIGR01494">
    <property type="entry name" value="ATPase_P-type"/>
    <property type="match status" value="2"/>
</dbReference>
<feature type="transmembrane region" description="Helical" evidence="10">
    <location>
        <begin position="545"/>
        <end position="572"/>
    </location>
</feature>
<dbReference type="InterPro" id="IPR027256">
    <property type="entry name" value="P-typ_ATPase_IB"/>
</dbReference>
<keyword evidence="4 10" id="KW-0479">Metal-binding</keyword>
<dbReference type="EMBL" id="SSOP01000256">
    <property type="protein sequence ID" value="KAB5589543.1"/>
    <property type="molecule type" value="Genomic_DNA"/>
</dbReference>
<evidence type="ECO:0000256" key="1">
    <source>
        <dbReference type="ARBA" id="ARBA00004127"/>
    </source>
</evidence>
<feature type="transmembrane region" description="Helical" evidence="10">
    <location>
        <begin position="871"/>
        <end position="889"/>
    </location>
</feature>
<dbReference type="InterPro" id="IPR023299">
    <property type="entry name" value="ATPase_P-typ_cyto_dom_N"/>
</dbReference>
<dbReference type="PANTHER" id="PTHR43520">
    <property type="entry name" value="ATP7, ISOFORM B"/>
    <property type="match status" value="1"/>
</dbReference>
<gene>
    <name evidence="13" type="ORF">CTheo_7018</name>
</gene>
<keyword evidence="3 10" id="KW-0812">Transmembrane</keyword>
<dbReference type="SUPFAM" id="SSF55008">
    <property type="entry name" value="HMA, heavy metal-associated domain"/>
    <property type="match status" value="1"/>
</dbReference>
<feature type="transmembrane region" description="Helical" evidence="10">
    <location>
        <begin position="319"/>
        <end position="337"/>
    </location>
</feature>
<dbReference type="CDD" id="cd00371">
    <property type="entry name" value="HMA"/>
    <property type="match status" value="1"/>
</dbReference>